<dbReference type="FunFam" id="3.40.50.720:FF:000080">
    <property type="entry name" value="Thiazole biosynthesis adenylyltransferase ThiF"/>
    <property type="match status" value="1"/>
</dbReference>
<evidence type="ECO:0000256" key="1">
    <source>
        <dbReference type="ARBA" id="ARBA00009919"/>
    </source>
</evidence>
<dbReference type="GO" id="GO:0004792">
    <property type="term" value="F:thiosulfate-cyanide sulfurtransferase activity"/>
    <property type="evidence" value="ECO:0007669"/>
    <property type="project" value="TreeGrafter"/>
</dbReference>
<dbReference type="CDD" id="cd00158">
    <property type="entry name" value="RHOD"/>
    <property type="match status" value="1"/>
</dbReference>
<evidence type="ECO:0000313" key="4">
    <source>
        <dbReference type="Proteomes" id="UP000032430"/>
    </source>
</evidence>
<dbReference type="Pfam" id="PF00899">
    <property type="entry name" value="ThiF"/>
    <property type="match status" value="1"/>
</dbReference>
<keyword evidence="3" id="KW-0614">Plasmid</keyword>
<dbReference type="GO" id="GO:0005737">
    <property type="term" value="C:cytoplasm"/>
    <property type="evidence" value="ECO:0007669"/>
    <property type="project" value="TreeGrafter"/>
</dbReference>
<keyword evidence="4" id="KW-1185">Reference proteome</keyword>
<evidence type="ECO:0000313" key="3">
    <source>
        <dbReference type="EMBL" id="CEG59353.1"/>
    </source>
</evidence>
<dbReference type="PANTHER" id="PTHR10953">
    <property type="entry name" value="UBIQUITIN-ACTIVATING ENZYME E1"/>
    <property type="match status" value="1"/>
</dbReference>
<dbReference type="InterPro" id="IPR000594">
    <property type="entry name" value="ThiF_NAD_FAD-bd"/>
</dbReference>
<sequence>MDRYKRQTVVIGEHGQQLINNASVMIVGLGGIGSPVAQYLAAAGVGRLILVDDDKVDCSNLHRQILFNESDVGYYKTEKAKDVLGKVNSNVVIETHTKKFDVDLGYSLSTDVDLIIDGTDNFETRYLINDICVLKNKVFISCSILVDIIQLVLFDTRKFCYRCVYPSPPPTGVIPNCSEAGVLGTVTGIAGTMAANLALNYLLNAENAQLPQLRIIDAKNFSISSLFIKQSNDCVACKQKTINFDNLKSQCTDYGITFNDLDRNKHFLVDIRQKEEREFIKLDDDLFFPIKDNNDYSFFLSYKDKKLVFYCASGYRSKLFSSELRALGVEAYYLDERLSK</sequence>
<dbReference type="RefSeq" id="WP_045097924.1">
    <property type="nucleotide sequence ID" value="NZ_LN614828.1"/>
</dbReference>
<dbReference type="GO" id="GO:0016779">
    <property type="term" value="F:nucleotidyltransferase activity"/>
    <property type="evidence" value="ECO:0007669"/>
    <property type="project" value="TreeGrafter"/>
</dbReference>
<dbReference type="PROSITE" id="PS50206">
    <property type="entry name" value="RHODANESE_3"/>
    <property type="match status" value="1"/>
</dbReference>
<evidence type="ECO:0000259" key="2">
    <source>
        <dbReference type="PROSITE" id="PS50206"/>
    </source>
</evidence>
<name>A0A098GA93_9GAMM</name>
<dbReference type="Gene3D" id="3.40.50.720">
    <property type="entry name" value="NAD(P)-binding Rossmann-like Domain"/>
    <property type="match status" value="1"/>
</dbReference>
<dbReference type="EMBL" id="LN614828">
    <property type="protein sequence ID" value="CEG59353.1"/>
    <property type="molecule type" value="Genomic_DNA"/>
</dbReference>
<feature type="domain" description="Rhodanese" evidence="2">
    <location>
        <begin position="262"/>
        <end position="337"/>
    </location>
</feature>
<dbReference type="InterPro" id="IPR001763">
    <property type="entry name" value="Rhodanese-like_dom"/>
</dbReference>
<dbReference type="Proteomes" id="UP000032430">
    <property type="component" value="Plasmid II"/>
</dbReference>
<dbReference type="GO" id="GO:0008641">
    <property type="term" value="F:ubiquitin-like modifier activating enzyme activity"/>
    <property type="evidence" value="ECO:0007669"/>
    <property type="project" value="InterPro"/>
</dbReference>
<comment type="similarity">
    <text evidence="1">Belongs to the HesA/MoeB/ThiF family.</text>
</comment>
<dbReference type="OrthoDB" id="9804286at2"/>
<proteinExistence type="inferred from homology"/>
<reference evidence="4" key="1">
    <citation type="submission" date="2014-09" db="EMBL/GenBank/DDBJ databases">
        <authorList>
            <person name="Gomez-Valero L."/>
        </authorList>
    </citation>
    <scope>NUCLEOTIDE SEQUENCE [LARGE SCALE GENOMIC DNA]</scope>
    <source>
        <strain evidence="4">ATCC700992</strain>
        <plasmid evidence="4">LLAP10_pA</plasmid>
    </source>
</reference>
<dbReference type="InterPro" id="IPR035985">
    <property type="entry name" value="Ubiquitin-activating_enz"/>
</dbReference>
<protein>
    <submittedName>
        <fullName evidence="3">Molybdenum cofactor biosynthesis [UBA/THIF-type NAD/FAD binding protein and Rhodanese-like]</fullName>
    </submittedName>
</protein>
<geneLocation type="plasmid" evidence="4">
    <name>LLAP10_pA</name>
</geneLocation>
<dbReference type="AlphaFoldDB" id="A0A098GA93"/>
<accession>A0A098GA93</accession>
<organism evidence="3 4">
    <name type="scientific">Legionella fallonii LLAP-10</name>
    <dbReference type="NCBI Taxonomy" id="1212491"/>
    <lineage>
        <taxon>Bacteria</taxon>
        <taxon>Pseudomonadati</taxon>
        <taxon>Pseudomonadota</taxon>
        <taxon>Gammaproteobacteria</taxon>
        <taxon>Legionellales</taxon>
        <taxon>Legionellaceae</taxon>
        <taxon>Legionella</taxon>
    </lineage>
</organism>
<dbReference type="InterPro" id="IPR045886">
    <property type="entry name" value="ThiF/MoeB/HesA"/>
</dbReference>
<dbReference type="Gene3D" id="3.40.250.10">
    <property type="entry name" value="Rhodanese-like domain"/>
    <property type="match status" value="1"/>
</dbReference>
<dbReference type="KEGG" id="lfa:LFA_pA0256"/>
<dbReference type="HOGENOM" id="CLU_013325_1_0_6"/>
<dbReference type="CDD" id="cd00757">
    <property type="entry name" value="ThiF_MoeB_HesA_family"/>
    <property type="match status" value="1"/>
</dbReference>
<dbReference type="SUPFAM" id="SSF69572">
    <property type="entry name" value="Activating enzymes of the ubiquitin-like proteins"/>
    <property type="match status" value="1"/>
</dbReference>
<dbReference type="PANTHER" id="PTHR10953:SF102">
    <property type="entry name" value="ADENYLYLTRANSFERASE AND SULFURTRANSFERASE MOCS3"/>
    <property type="match status" value="1"/>
</dbReference>
<dbReference type="InterPro" id="IPR036873">
    <property type="entry name" value="Rhodanese-like_dom_sf"/>
</dbReference>
<gene>
    <name evidence="3" type="ORF">LFA_pA0256</name>
</gene>